<protein>
    <submittedName>
        <fullName evidence="2">Endonuclease-reverse transcriptase</fullName>
    </submittedName>
</protein>
<keyword evidence="2" id="KW-0378">Hydrolase</keyword>
<proteinExistence type="predicted"/>
<dbReference type="InterPro" id="IPR000477">
    <property type="entry name" value="RT_dom"/>
</dbReference>
<comment type="caution">
    <text evidence="2">The sequence shown here is derived from an EMBL/GenBank/DDBJ whole genome shotgun (WGS) entry which is preliminary data.</text>
</comment>
<dbReference type="PANTHER" id="PTHR47027">
    <property type="entry name" value="REVERSE TRANSCRIPTASE DOMAIN-CONTAINING PROTEIN"/>
    <property type="match status" value="1"/>
</dbReference>
<feature type="domain" description="Reverse transcriptase" evidence="1">
    <location>
        <begin position="1"/>
        <end position="215"/>
    </location>
</feature>
<dbReference type="InterPro" id="IPR043502">
    <property type="entry name" value="DNA/RNA_pol_sf"/>
</dbReference>
<evidence type="ECO:0000259" key="1">
    <source>
        <dbReference type="PROSITE" id="PS50878"/>
    </source>
</evidence>
<dbReference type="EMBL" id="BLXT01003836">
    <property type="protein sequence ID" value="GFO07114.1"/>
    <property type="molecule type" value="Genomic_DNA"/>
</dbReference>
<dbReference type="InterPro" id="IPR043128">
    <property type="entry name" value="Rev_trsase/Diguanyl_cyclase"/>
</dbReference>
<keyword evidence="2" id="KW-0540">Nuclease</keyword>
<dbReference type="PANTHER" id="PTHR47027:SF8">
    <property type="entry name" value="RIBONUCLEASE H"/>
    <property type="match status" value="1"/>
</dbReference>
<evidence type="ECO:0000313" key="2">
    <source>
        <dbReference type="EMBL" id="GFO07114.1"/>
    </source>
</evidence>
<dbReference type="SUPFAM" id="SSF56672">
    <property type="entry name" value="DNA/RNA polymerases"/>
    <property type="match status" value="1"/>
</dbReference>
<dbReference type="CDD" id="cd01650">
    <property type="entry name" value="RT_nLTR_like"/>
    <property type="match status" value="1"/>
</dbReference>
<dbReference type="AlphaFoldDB" id="A0AAV4AHF6"/>
<dbReference type="GO" id="GO:0004519">
    <property type="term" value="F:endonuclease activity"/>
    <property type="evidence" value="ECO:0007669"/>
    <property type="project" value="UniProtKB-KW"/>
</dbReference>
<dbReference type="Proteomes" id="UP000735302">
    <property type="component" value="Unassembled WGS sequence"/>
</dbReference>
<sequence>MERILDENQPREQAGFRKKFSTTDHLQALNQLIEKCNEYNLPLCLGFIDYEKAFDSVEHETIVQALRKVNINENYITMIENICKRATAKIHIDNQISEAFEIQRGVRQGDPISPKLFITVIEQVFKEADLKYSIDIEGEYLRDLRFADDVALCTEKEVEMEEHLERLNSESKKVGLKIHKGKTKYMTNYITERPIVIDNANIELVTKYTYLGQTTTMKKRNQ</sequence>
<dbReference type="Gene3D" id="3.30.70.270">
    <property type="match status" value="1"/>
</dbReference>
<reference evidence="2 3" key="1">
    <citation type="journal article" date="2021" name="Elife">
        <title>Chloroplast acquisition without the gene transfer in kleptoplastic sea slugs, Plakobranchus ocellatus.</title>
        <authorList>
            <person name="Maeda T."/>
            <person name="Takahashi S."/>
            <person name="Yoshida T."/>
            <person name="Shimamura S."/>
            <person name="Takaki Y."/>
            <person name="Nagai Y."/>
            <person name="Toyoda A."/>
            <person name="Suzuki Y."/>
            <person name="Arimoto A."/>
            <person name="Ishii H."/>
            <person name="Satoh N."/>
            <person name="Nishiyama T."/>
            <person name="Hasebe M."/>
            <person name="Maruyama T."/>
            <person name="Minagawa J."/>
            <person name="Obokata J."/>
            <person name="Shigenobu S."/>
        </authorList>
    </citation>
    <scope>NUCLEOTIDE SEQUENCE [LARGE SCALE GENOMIC DNA]</scope>
</reference>
<dbReference type="Pfam" id="PF00078">
    <property type="entry name" value="RVT_1"/>
    <property type="match status" value="1"/>
</dbReference>
<dbReference type="PROSITE" id="PS50878">
    <property type="entry name" value="RT_POL"/>
    <property type="match status" value="1"/>
</dbReference>
<evidence type="ECO:0000313" key="3">
    <source>
        <dbReference type="Proteomes" id="UP000735302"/>
    </source>
</evidence>
<organism evidence="2 3">
    <name type="scientific">Plakobranchus ocellatus</name>
    <dbReference type="NCBI Taxonomy" id="259542"/>
    <lineage>
        <taxon>Eukaryota</taxon>
        <taxon>Metazoa</taxon>
        <taxon>Spiralia</taxon>
        <taxon>Lophotrochozoa</taxon>
        <taxon>Mollusca</taxon>
        <taxon>Gastropoda</taxon>
        <taxon>Heterobranchia</taxon>
        <taxon>Euthyneura</taxon>
        <taxon>Panpulmonata</taxon>
        <taxon>Sacoglossa</taxon>
        <taxon>Placobranchoidea</taxon>
        <taxon>Plakobranchidae</taxon>
        <taxon>Plakobranchus</taxon>
    </lineage>
</organism>
<keyword evidence="2" id="KW-0255">Endonuclease</keyword>
<name>A0AAV4AHF6_9GAST</name>
<keyword evidence="3" id="KW-1185">Reference proteome</keyword>
<accession>A0AAV4AHF6</accession>
<gene>
    <name evidence="2" type="ORF">PoB_003361900</name>
</gene>